<evidence type="ECO:0000256" key="1">
    <source>
        <dbReference type="SAM" id="Phobius"/>
    </source>
</evidence>
<name>A0A8U0A7W1_9EURY</name>
<feature type="transmembrane region" description="Helical" evidence="1">
    <location>
        <begin position="116"/>
        <end position="135"/>
    </location>
</feature>
<keyword evidence="2" id="KW-0614">Plasmid</keyword>
<dbReference type="InterPro" id="IPR058349">
    <property type="entry name" value="DUF8036"/>
</dbReference>
<dbReference type="Pfam" id="PF26119">
    <property type="entry name" value="DUF8036"/>
    <property type="match status" value="1"/>
</dbReference>
<accession>A0A8U0A7W1</accession>
<keyword evidence="1" id="KW-1133">Transmembrane helix</keyword>
<feature type="transmembrane region" description="Helical" evidence="1">
    <location>
        <begin position="84"/>
        <end position="110"/>
    </location>
</feature>
<protein>
    <submittedName>
        <fullName evidence="2">Uncharacterized protein</fullName>
    </submittedName>
</protein>
<evidence type="ECO:0000313" key="2">
    <source>
        <dbReference type="EMBL" id="UPM45192.1"/>
    </source>
</evidence>
<keyword evidence="1" id="KW-0472">Membrane</keyword>
<proteinExistence type="predicted"/>
<dbReference type="AlphaFoldDB" id="A0A8U0A7W1"/>
<sequence>MSDERSIVRPLTYVTGALVIALFVSVVLPRYLFPAPVPPRPPRPPLADLLIVKTFFSTFTTVLLIMLLLTYARIYRGLPNRFTLGLLGFIVSLMLYALTANPLIALLFGFHQPVTPGPFTFLPDLFASVSVIILLQQSYK</sequence>
<dbReference type="EMBL" id="CP096022">
    <property type="protein sequence ID" value="UPM45192.1"/>
    <property type="molecule type" value="Genomic_DNA"/>
</dbReference>
<dbReference type="Proteomes" id="UP000831768">
    <property type="component" value="Plasmid unnamed3"/>
</dbReference>
<feature type="transmembrane region" description="Helical" evidence="1">
    <location>
        <begin position="51"/>
        <end position="72"/>
    </location>
</feature>
<geneLocation type="plasmid" evidence="2 3">
    <name>unnamed3</name>
</geneLocation>
<dbReference type="GeneID" id="71929923"/>
<feature type="transmembrane region" description="Helical" evidence="1">
    <location>
        <begin position="12"/>
        <end position="31"/>
    </location>
</feature>
<evidence type="ECO:0000313" key="3">
    <source>
        <dbReference type="Proteomes" id="UP000831768"/>
    </source>
</evidence>
<gene>
    <name evidence="2" type="ORF">MW046_17710</name>
</gene>
<reference evidence="2" key="1">
    <citation type="submission" date="2022-04" db="EMBL/GenBank/DDBJ databases">
        <title>Halocatena sp. nov., isolated from a salt lake.</title>
        <authorList>
            <person name="Cui H.-L."/>
        </authorList>
    </citation>
    <scope>NUCLEOTIDE SEQUENCE</scope>
    <source>
        <strain evidence="2">AD-1</strain>
        <plasmid evidence="2">unnamed3</plasmid>
    </source>
</reference>
<keyword evidence="3" id="KW-1185">Reference proteome</keyword>
<dbReference type="RefSeq" id="WP_247995846.1">
    <property type="nucleotide sequence ID" value="NZ_CP096022.1"/>
</dbReference>
<keyword evidence="1" id="KW-0812">Transmembrane</keyword>
<organism evidence="2 3">
    <name type="scientific">Halocatena salina</name>
    <dbReference type="NCBI Taxonomy" id="2934340"/>
    <lineage>
        <taxon>Archaea</taxon>
        <taxon>Methanobacteriati</taxon>
        <taxon>Methanobacteriota</taxon>
        <taxon>Stenosarchaea group</taxon>
        <taxon>Halobacteria</taxon>
        <taxon>Halobacteriales</taxon>
        <taxon>Natronomonadaceae</taxon>
        <taxon>Halocatena</taxon>
    </lineage>
</organism>
<dbReference type="KEGG" id="haad:MW046_17710"/>